<dbReference type="PANTHER" id="PTHR46143:SF1">
    <property type="entry name" value="CALPAIN-7"/>
    <property type="match status" value="1"/>
</dbReference>
<sequence length="664" mass="73743">MTLSQSALADCSVVASLLSIISYEERTGNAILSNNIHPKYSAYGKYIVKLYFNGTPRRVIIDDYLPVSADGEALFVHSRVTGSKMATPQWPALIEKAYMKVMGGYDFQGSHSASDTFAFTGWVPEYILLRDYFQDAHTSLDDLWDRLYKGWNAQDLLICVGSGKLSPQESRSLGIVSLHDYAVLDIRESETGEKQLLVRNPWEVGSVVVSDETNSHTTTAETTVLGTQFWMSFRTICSRFESLYLNWNMSSYSQSTPEHFIYNTQAFKEVLNEPPVNSLLYNPQYSLTNNSAEPLTVVLHLARHLGPSLAAEGQEPCFLSMAVCKSNHRMAIADESKLIVKCPARNTSYCSLQFTVPPRSTYVAIVRYDTGRSSTHGEKMTLKAYTSGNIPIVLRKAPDEYPYKSEASGQWTKLQSGGNWALKSYCDNPQFKLTIGPKKGTGPQTTKLYLESDTSQPINATVLWGRGKYMQIVSEKDVIKSSGKYRTGVCGVEMTDLDQGEYTVILSTYEQGTLANFVLHATGNSVVSLRKLIPEKAGLFTRSISVKWNGSSQTQTLVSVPRKSKVLIELSLDADSECTPSSVTPDKSASPSSYRPHIRLGVYDQYAGIPLADTGDFENQPRPLVLTTNFEGDRVYLVTVERMECGNGKFNLQFHSEVPVSVTQ</sequence>
<dbReference type="AlphaFoldDB" id="A0A167D8Y3"/>
<evidence type="ECO:0000259" key="7">
    <source>
        <dbReference type="PROSITE" id="PS50203"/>
    </source>
</evidence>
<dbReference type="OrthoDB" id="167576at2759"/>
<evidence type="ECO:0000256" key="2">
    <source>
        <dbReference type="ARBA" id="ARBA00022670"/>
    </source>
</evidence>
<organism evidence="8 9">
    <name type="scientific">Sugiyamaella lignohabitans</name>
    <dbReference type="NCBI Taxonomy" id="796027"/>
    <lineage>
        <taxon>Eukaryota</taxon>
        <taxon>Fungi</taxon>
        <taxon>Dikarya</taxon>
        <taxon>Ascomycota</taxon>
        <taxon>Saccharomycotina</taxon>
        <taxon>Dipodascomycetes</taxon>
        <taxon>Dipodascales</taxon>
        <taxon>Trichomonascaceae</taxon>
        <taxon>Sugiyamaella</taxon>
    </lineage>
</organism>
<evidence type="ECO:0000256" key="5">
    <source>
        <dbReference type="ARBA" id="ARBA00042255"/>
    </source>
</evidence>
<dbReference type="InterPro" id="IPR036213">
    <property type="entry name" value="Calpain_III_sf"/>
</dbReference>
<evidence type="ECO:0000313" key="8">
    <source>
        <dbReference type="EMBL" id="ANB12626.1"/>
    </source>
</evidence>
<dbReference type="InterPro" id="IPR038765">
    <property type="entry name" value="Papain-like_cys_pep_sf"/>
</dbReference>
<keyword evidence="4 6" id="KW-0788">Thiol protease</keyword>
<proteinExistence type="inferred from homology"/>
<evidence type="ECO:0000256" key="6">
    <source>
        <dbReference type="PROSITE-ProRule" id="PRU00239"/>
    </source>
</evidence>
<keyword evidence="9" id="KW-1185">Reference proteome</keyword>
<dbReference type="InterPro" id="IPR022683">
    <property type="entry name" value="Calpain_III"/>
</dbReference>
<keyword evidence="3 6" id="KW-0378">Hydrolase</keyword>
<protein>
    <recommendedName>
        <fullName evidence="5">Cysteine protease RIM13</fullName>
    </recommendedName>
</protein>
<dbReference type="SUPFAM" id="SSF49758">
    <property type="entry name" value="Calpain large subunit, middle domain (domain III)"/>
    <property type="match status" value="2"/>
</dbReference>
<dbReference type="Gene3D" id="2.60.120.380">
    <property type="match status" value="1"/>
</dbReference>
<name>A0A167D8Y3_9ASCO</name>
<keyword evidence="2 6" id="KW-0645">Protease</keyword>
<feature type="active site" evidence="6">
    <location>
        <position position="11"/>
    </location>
</feature>
<evidence type="ECO:0000313" key="9">
    <source>
        <dbReference type="Proteomes" id="UP000189580"/>
    </source>
</evidence>
<reference evidence="8 9" key="1">
    <citation type="submission" date="2016-02" db="EMBL/GenBank/DDBJ databases">
        <title>Complete genome sequence and transcriptome regulation of the pentose utilising yeast Sugiyamaella lignohabitans.</title>
        <authorList>
            <person name="Bellasio M."/>
            <person name="Peymann A."/>
            <person name="Valli M."/>
            <person name="Sipitzky M."/>
            <person name="Graf A."/>
            <person name="Sauer M."/>
            <person name="Marx H."/>
            <person name="Mattanovich D."/>
        </authorList>
    </citation>
    <scope>NUCLEOTIDE SEQUENCE [LARGE SCALE GENOMIC DNA]</scope>
    <source>
        <strain evidence="8 9">CBS 10342</strain>
    </source>
</reference>
<dbReference type="PROSITE" id="PS50203">
    <property type="entry name" value="CALPAIN_CAT"/>
    <property type="match status" value="1"/>
</dbReference>
<dbReference type="SUPFAM" id="SSF54001">
    <property type="entry name" value="Cysteine proteinases"/>
    <property type="match status" value="1"/>
</dbReference>
<accession>A0A167D8Y3</accession>
<dbReference type="SMART" id="SM00720">
    <property type="entry name" value="calpain_III"/>
    <property type="match status" value="1"/>
</dbReference>
<feature type="domain" description="Calpain catalytic" evidence="7">
    <location>
        <begin position="1"/>
        <end position="249"/>
    </location>
</feature>
<dbReference type="Gene3D" id="3.90.70.10">
    <property type="entry name" value="Cysteine proteinases"/>
    <property type="match status" value="1"/>
</dbReference>
<dbReference type="RefSeq" id="XP_018735103.1">
    <property type="nucleotide sequence ID" value="XM_018882855.1"/>
</dbReference>
<evidence type="ECO:0000256" key="3">
    <source>
        <dbReference type="ARBA" id="ARBA00022801"/>
    </source>
</evidence>
<dbReference type="InterPro" id="IPR001300">
    <property type="entry name" value="Peptidase_C2_calpain_cat"/>
</dbReference>
<dbReference type="PANTHER" id="PTHR46143">
    <property type="entry name" value="CALPAIN-7"/>
    <property type="match status" value="1"/>
</dbReference>
<dbReference type="SMART" id="SM00230">
    <property type="entry name" value="CysPc"/>
    <property type="match status" value="1"/>
</dbReference>
<feature type="active site" evidence="6">
    <location>
        <position position="200"/>
    </location>
</feature>
<dbReference type="Proteomes" id="UP000189580">
    <property type="component" value="Chromosome a"/>
</dbReference>
<dbReference type="Pfam" id="PF00648">
    <property type="entry name" value="Peptidase_C2"/>
    <property type="match status" value="1"/>
</dbReference>
<dbReference type="GeneID" id="30037967"/>
<feature type="active site" evidence="6">
    <location>
        <position position="179"/>
    </location>
</feature>
<dbReference type="InterPro" id="IPR051297">
    <property type="entry name" value="PalB/RIM13"/>
</dbReference>
<comment type="similarity">
    <text evidence="1">Belongs to the peptidase C2 family. PalB/RIM13 subfamily.</text>
</comment>
<dbReference type="KEGG" id="slb:AWJ20_886"/>
<dbReference type="GO" id="GO:0006508">
    <property type="term" value="P:proteolysis"/>
    <property type="evidence" value="ECO:0007669"/>
    <property type="project" value="UniProtKB-KW"/>
</dbReference>
<gene>
    <name evidence="8" type="primary">RIM13</name>
    <name evidence="8" type="ORF">AWJ20_886</name>
</gene>
<evidence type="ECO:0000256" key="4">
    <source>
        <dbReference type="ARBA" id="ARBA00022807"/>
    </source>
</evidence>
<dbReference type="EMBL" id="CP014501">
    <property type="protein sequence ID" value="ANB12626.1"/>
    <property type="molecule type" value="Genomic_DNA"/>
</dbReference>
<evidence type="ECO:0000256" key="1">
    <source>
        <dbReference type="ARBA" id="ARBA00010193"/>
    </source>
</evidence>
<dbReference type="GO" id="GO:0004198">
    <property type="term" value="F:calcium-dependent cysteine-type endopeptidase activity"/>
    <property type="evidence" value="ECO:0007669"/>
    <property type="project" value="InterPro"/>
</dbReference>